<dbReference type="InterPro" id="IPR050482">
    <property type="entry name" value="Sensor_HK_TwoCompSys"/>
</dbReference>
<dbReference type="EC" id="3.1.3.-" evidence="7"/>
<keyword evidence="2 7" id="KW-0808">Transferase</keyword>
<dbReference type="Pfam" id="PF02518">
    <property type="entry name" value="HATPase_c"/>
    <property type="match status" value="1"/>
</dbReference>
<sequence>MDQHILDINRVITNATQVMEDSKFQIFEICEAARAELESLEQELEVVIQETVKTIERVDQLELDYRQARIRLTEVSRDFVRYKEEDIKSAYEKATQIQLDLMVCREKETYLKSRRDDLQKRVRNVESSIERAEMIASQINVVLEYLSGDLNQVTRILESAKTRQLIGLKIILAQEEERKRIAREIHDGPAQSLANIVMRTEIAERMFLKKEFQLVQDELVDLKGQVRLGLEEIRKIIFNLRPMALDDLGLVPTLRKFVQDFEEKTKIHTVFDLTGREIRMPSAMEAAIYRLVQEAYSNALKHANASYVTLDMVYTSDSVTITVFDNGSGFQQELIQVHNGDNSHFGLVGMQERIDLLEGKMDIDSNLGKGTKIIFKIPITAENRKE</sequence>
<dbReference type="EC" id="2.7.13.3" evidence="7"/>
<keyword evidence="7" id="KW-0963">Cytoplasm</keyword>
<dbReference type="SUPFAM" id="SSF55874">
    <property type="entry name" value="ATPase domain of HSP90 chaperone/DNA topoisomerase II/histidine kinase"/>
    <property type="match status" value="1"/>
</dbReference>
<dbReference type="InterPro" id="IPR036890">
    <property type="entry name" value="HATPase_C_sf"/>
</dbReference>
<evidence type="ECO:0000313" key="10">
    <source>
        <dbReference type="EMBL" id="ANY66955.1"/>
    </source>
</evidence>
<dbReference type="Pfam" id="PF05384">
    <property type="entry name" value="DegS"/>
    <property type="match status" value="1"/>
</dbReference>
<evidence type="ECO:0000259" key="9">
    <source>
        <dbReference type="PROSITE" id="PS50109"/>
    </source>
</evidence>
<dbReference type="PANTHER" id="PTHR24421:SF55">
    <property type="entry name" value="SENSOR HISTIDINE KINASE YDFH"/>
    <property type="match status" value="1"/>
</dbReference>
<keyword evidence="8" id="KW-0175">Coiled coil</keyword>
<dbReference type="Gene3D" id="3.30.565.10">
    <property type="entry name" value="Histidine kinase-like ATPase, C-terminal domain"/>
    <property type="match status" value="1"/>
</dbReference>
<name>A0A1B2DH03_9BACL</name>
<feature type="domain" description="Histidine kinase" evidence="9">
    <location>
        <begin position="231"/>
        <end position="381"/>
    </location>
</feature>
<evidence type="ECO:0000256" key="7">
    <source>
        <dbReference type="PIRNR" id="PIRNR003169"/>
    </source>
</evidence>
<comment type="function">
    <text evidence="7">Member of the two-component regulatory system DegS/DegU, which plays an important role in the transition growth phase.</text>
</comment>
<dbReference type="GO" id="GO:0005737">
    <property type="term" value="C:cytoplasm"/>
    <property type="evidence" value="ECO:0007669"/>
    <property type="project" value="UniProtKB-SubCell"/>
</dbReference>
<keyword evidence="5 7" id="KW-0067">ATP-binding</keyword>
<dbReference type="Pfam" id="PF07730">
    <property type="entry name" value="HisKA_3"/>
    <property type="match status" value="1"/>
</dbReference>
<evidence type="ECO:0000256" key="8">
    <source>
        <dbReference type="SAM" id="Coils"/>
    </source>
</evidence>
<evidence type="ECO:0000256" key="3">
    <source>
        <dbReference type="ARBA" id="ARBA00022741"/>
    </source>
</evidence>
<dbReference type="Gene3D" id="1.20.5.1930">
    <property type="match status" value="1"/>
</dbReference>
<dbReference type="AlphaFoldDB" id="A0A1B2DH03"/>
<dbReference type="RefSeq" id="WP_056036892.1">
    <property type="nucleotide sequence ID" value="NZ_CP016808.1"/>
</dbReference>
<keyword evidence="4 7" id="KW-0418">Kinase</keyword>
<dbReference type="InterPro" id="IPR016381">
    <property type="entry name" value="Sig_transdc_His_kinase_DegS"/>
</dbReference>
<protein>
    <recommendedName>
        <fullName evidence="7">Signal transduction histidine-protein kinase/phosphatase DegS</fullName>
        <ecNumber evidence="7">2.7.13.3</ecNumber>
        <ecNumber evidence="7">3.1.3.-</ecNumber>
    </recommendedName>
</protein>
<evidence type="ECO:0000256" key="1">
    <source>
        <dbReference type="ARBA" id="ARBA00000085"/>
    </source>
</evidence>
<dbReference type="InterPro" id="IPR005467">
    <property type="entry name" value="His_kinase_dom"/>
</dbReference>
<proteinExistence type="predicted"/>
<keyword evidence="3 7" id="KW-0547">Nucleotide-binding</keyword>
<evidence type="ECO:0000256" key="2">
    <source>
        <dbReference type="ARBA" id="ARBA00022679"/>
    </source>
</evidence>
<feature type="coiled-coil region" evidence="8">
    <location>
        <begin position="30"/>
        <end position="78"/>
    </location>
</feature>
<evidence type="ECO:0000256" key="4">
    <source>
        <dbReference type="ARBA" id="ARBA00022777"/>
    </source>
</evidence>
<reference evidence="10" key="1">
    <citation type="submission" date="2016-08" db="EMBL/GenBank/DDBJ databases">
        <title>Complete Genome Seqeunce of Paenibacillus sp. BIHB 4019 from tea rhizoplane.</title>
        <authorList>
            <person name="Thakur R."/>
            <person name="Swarnkar M.K."/>
            <person name="Gulati A."/>
        </authorList>
    </citation>
    <scope>NUCLEOTIDE SEQUENCE [LARGE SCALE GENOMIC DNA]</scope>
    <source>
        <strain evidence="10">BIHB4019</strain>
    </source>
</reference>
<dbReference type="EMBL" id="CP016808">
    <property type="protein sequence ID" value="ANY66955.1"/>
    <property type="molecule type" value="Genomic_DNA"/>
</dbReference>
<dbReference type="PIRSF" id="PIRSF003169">
    <property type="entry name" value="STHK_DegS"/>
    <property type="match status" value="1"/>
</dbReference>
<dbReference type="PROSITE" id="PS50109">
    <property type="entry name" value="HIS_KIN"/>
    <property type="match status" value="1"/>
</dbReference>
<dbReference type="InterPro" id="IPR008595">
    <property type="entry name" value="DegS"/>
</dbReference>
<dbReference type="InterPro" id="IPR003594">
    <property type="entry name" value="HATPase_dom"/>
</dbReference>
<evidence type="ECO:0000256" key="5">
    <source>
        <dbReference type="ARBA" id="ARBA00022840"/>
    </source>
</evidence>
<organism evidence="10">
    <name type="scientific">Paenibacillus sp. BIHB 4019</name>
    <dbReference type="NCBI Taxonomy" id="1870819"/>
    <lineage>
        <taxon>Bacteria</taxon>
        <taxon>Bacillati</taxon>
        <taxon>Bacillota</taxon>
        <taxon>Bacilli</taxon>
        <taxon>Bacillales</taxon>
        <taxon>Paenibacillaceae</taxon>
        <taxon>Paenibacillus</taxon>
    </lineage>
</organism>
<comment type="subcellular location">
    <subcellularLocation>
        <location evidence="7">Cytoplasm</location>
    </subcellularLocation>
</comment>
<dbReference type="GO" id="GO:0016020">
    <property type="term" value="C:membrane"/>
    <property type="evidence" value="ECO:0007669"/>
    <property type="project" value="InterPro"/>
</dbReference>
<evidence type="ECO:0000256" key="6">
    <source>
        <dbReference type="ARBA" id="ARBA00023012"/>
    </source>
</evidence>
<keyword evidence="7" id="KW-0378">Hydrolase</keyword>
<dbReference type="InterPro" id="IPR011712">
    <property type="entry name" value="Sig_transdc_His_kin_sub3_dim/P"/>
</dbReference>
<dbReference type="GO" id="GO:0005524">
    <property type="term" value="F:ATP binding"/>
    <property type="evidence" value="ECO:0007669"/>
    <property type="project" value="UniProtKB-UniRule"/>
</dbReference>
<gene>
    <name evidence="10" type="ORF">BBD42_11095</name>
</gene>
<comment type="catalytic activity">
    <reaction evidence="1 7">
        <text>ATP + protein L-histidine = ADP + protein N-phospho-L-histidine.</text>
        <dbReference type="EC" id="2.7.13.3"/>
    </reaction>
</comment>
<keyword evidence="7" id="KW-0904">Protein phosphatase</keyword>
<dbReference type="GO" id="GO:0046983">
    <property type="term" value="F:protein dimerization activity"/>
    <property type="evidence" value="ECO:0007669"/>
    <property type="project" value="InterPro"/>
</dbReference>
<dbReference type="CDD" id="cd16917">
    <property type="entry name" value="HATPase_UhpB-NarQ-NarX-like"/>
    <property type="match status" value="1"/>
</dbReference>
<dbReference type="GO" id="GO:0004721">
    <property type="term" value="F:phosphoprotein phosphatase activity"/>
    <property type="evidence" value="ECO:0007669"/>
    <property type="project" value="UniProtKB-UniRule"/>
</dbReference>
<dbReference type="SMART" id="SM00387">
    <property type="entry name" value="HATPase_c"/>
    <property type="match status" value="1"/>
</dbReference>
<keyword evidence="6 7" id="KW-0902">Two-component regulatory system</keyword>
<dbReference type="GO" id="GO:0000155">
    <property type="term" value="F:phosphorelay sensor kinase activity"/>
    <property type="evidence" value="ECO:0007669"/>
    <property type="project" value="UniProtKB-UniRule"/>
</dbReference>
<accession>A0A1B2DH03</accession>
<dbReference type="PANTHER" id="PTHR24421">
    <property type="entry name" value="NITRATE/NITRITE SENSOR PROTEIN NARX-RELATED"/>
    <property type="match status" value="1"/>
</dbReference>